<comment type="caution">
    <text evidence="1">The sequence shown here is derived from an EMBL/GenBank/DDBJ whole genome shotgun (WGS) entry which is preliminary data.</text>
</comment>
<keyword evidence="2" id="KW-1185">Reference proteome</keyword>
<gene>
    <name evidence="1" type="ORF">MiSe_41230</name>
</gene>
<protein>
    <submittedName>
        <fullName evidence="1">Uncharacterized protein</fullName>
    </submittedName>
</protein>
<dbReference type="AlphaFoldDB" id="A0AAV3XGV2"/>
<organism evidence="1 2">
    <name type="scientific">Microseira wollei NIES-4236</name>
    <dbReference type="NCBI Taxonomy" id="2530354"/>
    <lineage>
        <taxon>Bacteria</taxon>
        <taxon>Bacillati</taxon>
        <taxon>Cyanobacteriota</taxon>
        <taxon>Cyanophyceae</taxon>
        <taxon>Oscillatoriophycideae</taxon>
        <taxon>Aerosakkonematales</taxon>
        <taxon>Aerosakkonemataceae</taxon>
        <taxon>Microseira</taxon>
    </lineage>
</organism>
<dbReference type="Proteomes" id="UP001050975">
    <property type="component" value="Unassembled WGS sequence"/>
</dbReference>
<sequence>MIITLPPDLEIALQAIALRQGKDITAIAIEILTQSLAVNPNAIFTKQAKFMRFAGIAAEESALLTSLEEDVFRDRALDLKRQVDI</sequence>
<name>A0AAV3XGV2_9CYAN</name>
<dbReference type="RefSeq" id="WP_226584654.1">
    <property type="nucleotide sequence ID" value="NZ_BLAY01000064.1"/>
</dbReference>
<evidence type="ECO:0000313" key="2">
    <source>
        <dbReference type="Proteomes" id="UP001050975"/>
    </source>
</evidence>
<proteinExistence type="predicted"/>
<evidence type="ECO:0000313" key="1">
    <source>
        <dbReference type="EMBL" id="GET39355.1"/>
    </source>
</evidence>
<dbReference type="EMBL" id="BLAY01000064">
    <property type="protein sequence ID" value="GET39355.1"/>
    <property type="molecule type" value="Genomic_DNA"/>
</dbReference>
<accession>A0AAV3XGV2</accession>
<reference evidence="1" key="1">
    <citation type="submission" date="2019-10" db="EMBL/GenBank/DDBJ databases">
        <title>Draft genome sequece of Microseira wollei NIES-4236.</title>
        <authorList>
            <person name="Yamaguchi H."/>
            <person name="Suzuki S."/>
            <person name="Kawachi M."/>
        </authorList>
    </citation>
    <scope>NUCLEOTIDE SEQUENCE</scope>
    <source>
        <strain evidence="1">NIES-4236</strain>
    </source>
</reference>